<dbReference type="RefSeq" id="WP_183754830.1">
    <property type="nucleotide sequence ID" value="NZ_JACICC010000020.1"/>
</dbReference>
<dbReference type="AlphaFoldDB" id="A0A7W5Z782"/>
<keyword evidence="2 4" id="KW-0808">Transferase</keyword>
<dbReference type="PANTHER" id="PTHR36449">
    <property type="entry name" value="ACETYLTRANSFERASE-RELATED"/>
    <property type="match status" value="1"/>
</dbReference>
<dbReference type="EMBL" id="JACICC010000020">
    <property type="protein sequence ID" value="MBB3811463.1"/>
    <property type="molecule type" value="Genomic_DNA"/>
</dbReference>
<evidence type="ECO:0000256" key="3">
    <source>
        <dbReference type="ARBA" id="ARBA00023315"/>
    </source>
</evidence>
<accession>A0A7W5Z782</accession>
<keyword evidence="5" id="KW-1185">Reference proteome</keyword>
<dbReference type="GO" id="GO:0016746">
    <property type="term" value="F:acyltransferase activity"/>
    <property type="evidence" value="ECO:0007669"/>
    <property type="project" value="UniProtKB-KW"/>
</dbReference>
<evidence type="ECO:0000256" key="2">
    <source>
        <dbReference type="ARBA" id="ARBA00022679"/>
    </source>
</evidence>
<reference evidence="4 5" key="1">
    <citation type="submission" date="2020-08" db="EMBL/GenBank/DDBJ databases">
        <title>Genomic Encyclopedia of Type Strains, Phase IV (KMG-IV): sequencing the most valuable type-strain genomes for metagenomic binning, comparative biology and taxonomic classification.</title>
        <authorList>
            <person name="Goeker M."/>
        </authorList>
    </citation>
    <scope>NUCLEOTIDE SEQUENCE [LARGE SCALE GENOMIC DNA]</scope>
    <source>
        <strain evidence="4 5">DSM 28760</strain>
    </source>
</reference>
<gene>
    <name evidence="4" type="ORF">FHS81_003578</name>
</gene>
<keyword evidence="1" id="KW-1277">Toxin-antitoxin system</keyword>
<evidence type="ECO:0000256" key="1">
    <source>
        <dbReference type="ARBA" id="ARBA00022649"/>
    </source>
</evidence>
<organism evidence="4 5">
    <name type="scientific">Pseudochelatococcus contaminans</name>
    <dbReference type="NCBI Taxonomy" id="1538103"/>
    <lineage>
        <taxon>Bacteria</taxon>
        <taxon>Pseudomonadati</taxon>
        <taxon>Pseudomonadota</taxon>
        <taxon>Alphaproteobacteria</taxon>
        <taxon>Hyphomicrobiales</taxon>
        <taxon>Chelatococcaceae</taxon>
        <taxon>Pseudochelatococcus</taxon>
    </lineage>
</organism>
<dbReference type="Gene3D" id="3.40.630.30">
    <property type="match status" value="1"/>
</dbReference>
<protein>
    <submittedName>
        <fullName evidence="4">GNAT superfamily N-acetyltransferase</fullName>
    </submittedName>
</protein>
<dbReference type="InterPro" id="IPR016181">
    <property type="entry name" value="Acyl_CoA_acyltransferase"/>
</dbReference>
<comment type="caution">
    <text evidence="4">The sequence shown here is derived from an EMBL/GenBank/DDBJ whole genome shotgun (WGS) entry which is preliminary data.</text>
</comment>
<proteinExistence type="predicted"/>
<sequence>MTSLDATIEYVDLASDMHVRNFSCGQTEIDGWFSANASKSHGRFTHRVTVARRLVSGGIVGFHALRLHSDITADLRKNEKAAYWKEPFFLSVQLVYIAVSRPLHRNRYGSGLLMNAVQRAYQVSKLAGSYGMTVCAVDTDTAQFYRNIGFVDYGPPEQNKLILPVWVMAELLEG</sequence>
<evidence type="ECO:0000313" key="4">
    <source>
        <dbReference type="EMBL" id="MBB3811463.1"/>
    </source>
</evidence>
<dbReference type="Proteomes" id="UP000537592">
    <property type="component" value="Unassembled WGS sequence"/>
</dbReference>
<dbReference type="PANTHER" id="PTHR36449:SF1">
    <property type="entry name" value="ACETYLTRANSFERASE"/>
    <property type="match status" value="1"/>
</dbReference>
<evidence type="ECO:0000313" key="5">
    <source>
        <dbReference type="Proteomes" id="UP000537592"/>
    </source>
</evidence>
<name>A0A7W5Z782_9HYPH</name>
<dbReference type="SUPFAM" id="SSF55729">
    <property type="entry name" value="Acyl-CoA N-acyltransferases (Nat)"/>
    <property type="match status" value="1"/>
</dbReference>
<keyword evidence="3" id="KW-0012">Acyltransferase</keyword>